<evidence type="ECO:0000313" key="2">
    <source>
        <dbReference type="Proteomes" id="UP000268469"/>
    </source>
</evidence>
<reference evidence="1 2" key="1">
    <citation type="submission" date="2018-06" db="EMBL/GenBank/DDBJ databases">
        <title>Extensive metabolic versatility and redundancy in microbially diverse, dynamic hydrothermal sediments.</title>
        <authorList>
            <person name="Dombrowski N."/>
            <person name="Teske A."/>
            <person name="Baker B.J."/>
        </authorList>
    </citation>
    <scope>NUCLEOTIDE SEQUENCE [LARGE SCALE GENOMIC DNA]</scope>
    <source>
        <strain evidence="1">B36_G15</strain>
    </source>
</reference>
<evidence type="ECO:0000313" key="1">
    <source>
        <dbReference type="EMBL" id="RKX70700.1"/>
    </source>
</evidence>
<dbReference type="EMBL" id="QNBE01000030">
    <property type="protein sequence ID" value="RKX70700.1"/>
    <property type="molecule type" value="Genomic_DNA"/>
</dbReference>
<organism evidence="1 2">
    <name type="scientific">candidate division WOR-3 bacterium</name>
    <dbReference type="NCBI Taxonomy" id="2052148"/>
    <lineage>
        <taxon>Bacteria</taxon>
        <taxon>Bacteria division WOR-3</taxon>
    </lineage>
</organism>
<gene>
    <name evidence="1" type="ORF">DRP53_04140</name>
</gene>
<name>A0A660SL74_UNCW3</name>
<proteinExistence type="predicted"/>
<dbReference type="Proteomes" id="UP000268469">
    <property type="component" value="Unassembled WGS sequence"/>
</dbReference>
<dbReference type="AlphaFoldDB" id="A0A660SL74"/>
<protein>
    <submittedName>
        <fullName evidence="1">Uncharacterized protein</fullName>
    </submittedName>
</protein>
<accession>A0A660SL74</accession>
<comment type="caution">
    <text evidence="1">The sequence shown here is derived from an EMBL/GenBank/DDBJ whole genome shotgun (WGS) entry which is preliminary data.</text>
</comment>
<sequence>MPLLAVVLILADTTLYRTEEKGKIGWIKRVVEPDSNGVVITYLSPESRILARLDSHYVPILVRKWHRDTLIYELTVNDSLRVRDRDKMKTLEKNYPFYDRHTLDFVLGRIDKKRVLVFLPEREYEWVRLYYDDHKITLRPENFFFALFGIKFEFWFDDSANMVRYQDAFGRKLERIKNK</sequence>